<feature type="region of interest" description="Disordered" evidence="1">
    <location>
        <begin position="27"/>
        <end position="67"/>
    </location>
</feature>
<proteinExistence type="predicted"/>
<accession>A0A9P9F445</accession>
<organism evidence="3 4">
    <name type="scientific">Dactylonectria estremocensis</name>
    <dbReference type="NCBI Taxonomy" id="1079267"/>
    <lineage>
        <taxon>Eukaryota</taxon>
        <taxon>Fungi</taxon>
        <taxon>Dikarya</taxon>
        <taxon>Ascomycota</taxon>
        <taxon>Pezizomycotina</taxon>
        <taxon>Sordariomycetes</taxon>
        <taxon>Hypocreomycetidae</taxon>
        <taxon>Hypocreales</taxon>
        <taxon>Nectriaceae</taxon>
        <taxon>Dactylonectria</taxon>
    </lineage>
</organism>
<evidence type="ECO:0000256" key="2">
    <source>
        <dbReference type="SAM" id="SignalP"/>
    </source>
</evidence>
<name>A0A9P9F445_9HYPO</name>
<comment type="caution">
    <text evidence="3">The sequence shown here is derived from an EMBL/GenBank/DDBJ whole genome shotgun (WGS) entry which is preliminary data.</text>
</comment>
<protein>
    <recommendedName>
        <fullName evidence="5">Secreted protein</fullName>
    </recommendedName>
</protein>
<keyword evidence="2" id="KW-0732">Signal</keyword>
<feature type="region of interest" description="Disordered" evidence="1">
    <location>
        <begin position="114"/>
        <end position="144"/>
    </location>
</feature>
<evidence type="ECO:0000313" key="3">
    <source>
        <dbReference type="EMBL" id="KAH7151800.1"/>
    </source>
</evidence>
<keyword evidence="4" id="KW-1185">Reference proteome</keyword>
<dbReference type="AlphaFoldDB" id="A0A9P9F445"/>
<dbReference type="Proteomes" id="UP000717696">
    <property type="component" value="Unassembled WGS sequence"/>
</dbReference>
<sequence>MMMLCRYVLGLACTWARRTLGLSWEEGAGHSSSSPGEMSKSNPGSLGKLDDEHDAAPQVQSTPEPQVPWYHAHHIIYVVPPKPPRLHHRTQTRRQAGDISATCVSDELRINEPAALKQDEGGGQDARAPRHSSHGRFHRSRLCR</sequence>
<feature type="compositionally biased region" description="Basic residues" evidence="1">
    <location>
        <begin position="129"/>
        <end position="144"/>
    </location>
</feature>
<gene>
    <name evidence="3" type="ORF">B0J13DRAFT_248817</name>
</gene>
<feature type="chain" id="PRO_5040332563" description="Secreted protein" evidence="2">
    <location>
        <begin position="22"/>
        <end position="144"/>
    </location>
</feature>
<evidence type="ECO:0008006" key="5">
    <source>
        <dbReference type="Google" id="ProtNLM"/>
    </source>
</evidence>
<feature type="region of interest" description="Disordered" evidence="1">
    <location>
        <begin position="81"/>
        <end position="100"/>
    </location>
</feature>
<evidence type="ECO:0000256" key="1">
    <source>
        <dbReference type="SAM" id="MobiDB-lite"/>
    </source>
</evidence>
<reference evidence="3" key="1">
    <citation type="journal article" date="2021" name="Nat. Commun.">
        <title>Genetic determinants of endophytism in the Arabidopsis root mycobiome.</title>
        <authorList>
            <person name="Mesny F."/>
            <person name="Miyauchi S."/>
            <person name="Thiergart T."/>
            <person name="Pickel B."/>
            <person name="Atanasova L."/>
            <person name="Karlsson M."/>
            <person name="Huettel B."/>
            <person name="Barry K.W."/>
            <person name="Haridas S."/>
            <person name="Chen C."/>
            <person name="Bauer D."/>
            <person name="Andreopoulos W."/>
            <person name="Pangilinan J."/>
            <person name="LaButti K."/>
            <person name="Riley R."/>
            <person name="Lipzen A."/>
            <person name="Clum A."/>
            <person name="Drula E."/>
            <person name="Henrissat B."/>
            <person name="Kohler A."/>
            <person name="Grigoriev I.V."/>
            <person name="Martin F.M."/>
            <person name="Hacquard S."/>
        </authorList>
    </citation>
    <scope>NUCLEOTIDE SEQUENCE</scope>
    <source>
        <strain evidence="3">MPI-CAGE-AT-0021</strain>
    </source>
</reference>
<feature type="compositionally biased region" description="Polar residues" evidence="1">
    <location>
        <begin position="30"/>
        <end position="44"/>
    </location>
</feature>
<dbReference type="EMBL" id="JAGMUU010000005">
    <property type="protein sequence ID" value="KAH7151800.1"/>
    <property type="molecule type" value="Genomic_DNA"/>
</dbReference>
<feature type="signal peptide" evidence="2">
    <location>
        <begin position="1"/>
        <end position="21"/>
    </location>
</feature>
<evidence type="ECO:0000313" key="4">
    <source>
        <dbReference type="Proteomes" id="UP000717696"/>
    </source>
</evidence>